<evidence type="ECO:0000256" key="3">
    <source>
        <dbReference type="ARBA" id="ARBA00023163"/>
    </source>
</evidence>
<dbReference type="SUPFAM" id="SSF46689">
    <property type="entry name" value="Homeodomain-like"/>
    <property type="match status" value="2"/>
</dbReference>
<dbReference type="Pfam" id="PF12833">
    <property type="entry name" value="HTH_18"/>
    <property type="match status" value="1"/>
</dbReference>
<dbReference type="GO" id="GO:0003700">
    <property type="term" value="F:DNA-binding transcription factor activity"/>
    <property type="evidence" value="ECO:0007669"/>
    <property type="project" value="InterPro"/>
</dbReference>
<evidence type="ECO:0000256" key="2">
    <source>
        <dbReference type="ARBA" id="ARBA00023125"/>
    </source>
</evidence>
<dbReference type="Pfam" id="PF06719">
    <property type="entry name" value="AraC_N"/>
    <property type="match status" value="1"/>
</dbReference>
<accession>A0A3E1Q6Q1</accession>
<keyword evidence="2" id="KW-0238">DNA-binding</keyword>
<keyword evidence="1" id="KW-0805">Transcription regulation</keyword>
<dbReference type="SMART" id="SM00342">
    <property type="entry name" value="HTH_ARAC"/>
    <property type="match status" value="1"/>
</dbReference>
<keyword evidence="3" id="KW-0804">Transcription</keyword>
<dbReference type="OrthoDB" id="9779074at2"/>
<keyword evidence="6" id="KW-1185">Reference proteome</keyword>
<dbReference type="PROSITE" id="PS00041">
    <property type="entry name" value="HTH_ARAC_FAMILY_1"/>
    <property type="match status" value="1"/>
</dbReference>
<dbReference type="InterPro" id="IPR009594">
    <property type="entry name" value="Tscrpt_reg_HTH_AraC_N"/>
</dbReference>
<dbReference type="PANTHER" id="PTHR43280">
    <property type="entry name" value="ARAC-FAMILY TRANSCRIPTIONAL REGULATOR"/>
    <property type="match status" value="1"/>
</dbReference>
<organism evidence="5 6">
    <name type="scientific">Marixanthomonas ophiurae</name>
    <dbReference type="NCBI Taxonomy" id="387659"/>
    <lineage>
        <taxon>Bacteria</taxon>
        <taxon>Pseudomonadati</taxon>
        <taxon>Bacteroidota</taxon>
        <taxon>Flavobacteriia</taxon>
        <taxon>Flavobacteriales</taxon>
        <taxon>Flavobacteriaceae</taxon>
        <taxon>Marixanthomonas</taxon>
    </lineage>
</organism>
<dbReference type="InterPro" id="IPR009057">
    <property type="entry name" value="Homeodomain-like_sf"/>
</dbReference>
<evidence type="ECO:0000313" key="5">
    <source>
        <dbReference type="EMBL" id="RFN57799.1"/>
    </source>
</evidence>
<sequence length="294" mass="34046">MQGKFIERGTDYPLKNGKLSIYETNCSCKDIQFHFNQYVLTVMLSGHKTIVSDNLKLEFFPGMLFIPEKEVINHVSIPNASIYNPTKCLVLELNPSFLKKAYEEILYSEANETILHKSPSSAETTDYFISNDQLLIQAFMRLYDIQSQDHSDCKPLVEDLIIKEILYRLFNTQGIELLKNSFEKSIPDANIRKVTSYIRHNIGQKLTIESLTNMAGMGQTTFFKLFKESTGATPIEYILQERIRQAKIMIQKGRLNLQEIAFKSGFNSYEYFCSSFKKLENIKPSEFKKQEKYV</sequence>
<name>A0A3E1Q6Q1_9FLAO</name>
<evidence type="ECO:0000256" key="1">
    <source>
        <dbReference type="ARBA" id="ARBA00023015"/>
    </source>
</evidence>
<dbReference type="GO" id="GO:0043565">
    <property type="term" value="F:sequence-specific DNA binding"/>
    <property type="evidence" value="ECO:0007669"/>
    <property type="project" value="InterPro"/>
</dbReference>
<dbReference type="PANTHER" id="PTHR43280:SF28">
    <property type="entry name" value="HTH-TYPE TRANSCRIPTIONAL ACTIVATOR RHAS"/>
    <property type="match status" value="1"/>
</dbReference>
<dbReference type="InterPro" id="IPR018060">
    <property type="entry name" value="HTH_AraC"/>
</dbReference>
<dbReference type="Gene3D" id="1.10.10.60">
    <property type="entry name" value="Homeodomain-like"/>
    <property type="match status" value="2"/>
</dbReference>
<dbReference type="RefSeq" id="WP_117159748.1">
    <property type="nucleotide sequence ID" value="NZ_QVID01000002.1"/>
</dbReference>
<gene>
    <name evidence="5" type="ORF">DZ858_11170</name>
</gene>
<dbReference type="Proteomes" id="UP000261082">
    <property type="component" value="Unassembled WGS sequence"/>
</dbReference>
<evidence type="ECO:0000313" key="6">
    <source>
        <dbReference type="Proteomes" id="UP000261082"/>
    </source>
</evidence>
<dbReference type="EMBL" id="QVID01000002">
    <property type="protein sequence ID" value="RFN57799.1"/>
    <property type="molecule type" value="Genomic_DNA"/>
</dbReference>
<comment type="caution">
    <text evidence="5">The sequence shown here is derived from an EMBL/GenBank/DDBJ whole genome shotgun (WGS) entry which is preliminary data.</text>
</comment>
<dbReference type="InterPro" id="IPR018062">
    <property type="entry name" value="HTH_AraC-typ_CS"/>
</dbReference>
<protein>
    <submittedName>
        <fullName evidence="5">AraC family transcriptional regulator</fullName>
    </submittedName>
</protein>
<reference evidence="5 6" key="1">
    <citation type="journal article" date="2007" name="Int. J. Syst. Evol. Microbiol.">
        <title>Marixanthomonas ophiurae gen. nov., sp. nov., a marine bacterium of the family Flavobacteriaceae isolated from a deep-sea brittle star.</title>
        <authorList>
            <person name="Romanenko L.A."/>
            <person name="Uchino M."/>
            <person name="Frolova G.M."/>
            <person name="Mikhailov V.V."/>
        </authorList>
    </citation>
    <scope>NUCLEOTIDE SEQUENCE [LARGE SCALE GENOMIC DNA]</scope>
    <source>
        <strain evidence="5 6">KMM 3046</strain>
    </source>
</reference>
<dbReference type="PROSITE" id="PS01124">
    <property type="entry name" value="HTH_ARAC_FAMILY_2"/>
    <property type="match status" value="1"/>
</dbReference>
<dbReference type="AlphaFoldDB" id="A0A3E1Q6Q1"/>
<evidence type="ECO:0000259" key="4">
    <source>
        <dbReference type="PROSITE" id="PS01124"/>
    </source>
</evidence>
<proteinExistence type="predicted"/>
<feature type="domain" description="HTH araC/xylS-type" evidence="4">
    <location>
        <begin position="192"/>
        <end position="290"/>
    </location>
</feature>